<accession>A0ABT0PLL7</accession>
<reference evidence="1 2" key="1">
    <citation type="submission" date="2022-05" db="EMBL/GenBank/DDBJ databases">
        <authorList>
            <person name="Park J.-S."/>
        </authorList>
    </citation>
    <scope>NUCLEOTIDE SEQUENCE [LARGE SCALE GENOMIC DNA]</scope>
    <source>
        <strain evidence="1 2">2012CJ34-2</strain>
    </source>
</reference>
<dbReference type="EMBL" id="JAMFLX010000087">
    <property type="protein sequence ID" value="MCL6272277.1"/>
    <property type="molecule type" value="Genomic_DNA"/>
</dbReference>
<evidence type="ECO:0000313" key="1">
    <source>
        <dbReference type="EMBL" id="MCL6272277.1"/>
    </source>
</evidence>
<keyword evidence="2" id="KW-1185">Reference proteome</keyword>
<name>A0ABT0PLL7_9GAMM</name>
<dbReference type="RefSeq" id="WP_249701968.1">
    <property type="nucleotide sequence ID" value="NZ_JAMFLX010000087.1"/>
</dbReference>
<organism evidence="1 2">
    <name type="scientific">Parendozoicomonas callyspongiae</name>
    <dbReference type="NCBI Taxonomy" id="2942213"/>
    <lineage>
        <taxon>Bacteria</taxon>
        <taxon>Pseudomonadati</taxon>
        <taxon>Pseudomonadota</taxon>
        <taxon>Gammaproteobacteria</taxon>
        <taxon>Oceanospirillales</taxon>
        <taxon>Endozoicomonadaceae</taxon>
        <taxon>Parendozoicomonas</taxon>
    </lineage>
</organism>
<evidence type="ECO:0000313" key="2">
    <source>
        <dbReference type="Proteomes" id="UP001203338"/>
    </source>
</evidence>
<dbReference type="Proteomes" id="UP001203338">
    <property type="component" value="Unassembled WGS sequence"/>
</dbReference>
<sequence length="277" mass="32016">MIATKARKLFKKRFGNANHLLITSLIGLDALEKSGIKNVPDIFSTSWNPKNTKNSINRSRIFILQSFLGSAVESLEMYMTELNRKPKELKSERFTTLFSQANQSIYKKITLIGDELQIDPVLISLMEVLITWRNYSFHYDIDNEIRDQSSGILRSERDRIKNEYCGLDSVLLGEKWKKHIDFTFKEAASLISATHKFVQAVDEYIVNNIDLEQYAYDSISNMTKEKKFCQKIYSLPDEKKRRYLQNIINDKIGVPSISNDVLDSILNRIQSSHVTDS</sequence>
<gene>
    <name evidence="1" type="ORF">M3P05_20370</name>
</gene>
<comment type="caution">
    <text evidence="1">The sequence shown here is derived from an EMBL/GenBank/DDBJ whole genome shotgun (WGS) entry which is preliminary data.</text>
</comment>
<proteinExistence type="predicted"/>
<protein>
    <submittedName>
        <fullName evidence="1">Uncharacterized protein</fullName>
    </submittedName>
</protein>